<keyword evidence="2" id="KW-1185">Reference proteome</keyword>
<dbReference type="InterPro" id="IPR032675">
    <property type="entry name" value="LRR_dom_sf"/>
</dbReference>
<comment type="caution">
    <text evidence="1">The sequence shown here is derived from an EMBL/GenBank/DDBJ whole genome shotgun (WGS) entry which is preliminary data.</text>
</comment>
<reference evidence="1" key="1">
    <citation type="submission" date="2020-05" db="EMBL/GenBank/DDBJ databases">
        <title>Mycena genomes resolve the evolution of fungal bioluminescence.</title>
        <authorList>
            <person name="Tsai I.J."/>
        </authorList>
    </citation>
    <scope>NUCLEOTIDE SEQUENCE</scope>
    <source>
        <strain evidence="1">160909Yilan</strain>
    </source>
</reference>
<accession>A0A8H6Z6G6</accession>
<evidence type="ECO:0000313" key="2">
    <source>
        <dbReference type="Proteomes" id="UP000623467"/>
    </source>
</evidence>
<sequence>MQAIIRHNARLQDVHLVLPLNAIRQLELSRFPRLTRLTLRAVGPEEWTRAPPVIIRESPLLRSASIHFLPQVDLPLEQLTSLHFQHSLGVAQTVAILQCCPNLLDLCALNLGIGSTPVFPPVELRFLRSLKTDDTRLYSSLTLPHLELLEILGAIDTAADALQSLIARSSCDLRFLSLRVHKATVPQLQRLLRIASSVVHLKLDRAWLEFQMQALQDADILPRLEQLEIYYHGLGHQYRPLLDMLQCKQRQGTLKSCRLCQRTTSLGPSPADNIIAEFRALAKAGLHIRVTRDQSVLFDTLQV</sequence>
<proteinExistence type="predicted"/>
<dbReference type="Gene3D" id="3.80.10.10">
    <property type="entry name" value="Ribonuclease Inhibitor"/>
    <property type="match status" value="1"/>
</dbReference>
<name>A0A8H6Z6G6_9AGAR</name>
<dbReference type="Proteomes" id="UP000623467">
    <property type="component" value="Unassembled WGS sequence"/>
</dbReference>
<dbReference type="AlphaFoldDB" id="A0A8H6Z6G6"/>
<dbReference type="EMBL" id="JACAZH010000004">
    <property type="protein sequence ID" value="KAF7370130.1"/>
    <property type="molecule type" value="Genomic_DNA"/>
</dbReference>
<organism evidence="1 2">
    <name type="scientific">Mycena sanguinolenta</name>
    <dbReference type="NCBI Taxonomy" id="230812"/>
    <lineage>
        <taxon>Eukaryota</taxon>
        <taxon>Fungi</taxon>
        <taxon>Dikarya</taxon>
        <taxon>Basidiomycota</taxon>
        <taxon>Agaricomycotina</taxon>
        <taxon>Agaricomycetes</taxon>
        <taxon>Agaricomycetidae</taxon>
        <taxon>Agaricales</taxon>
        <taxon>Marasmiineae</taxon>
        <taxon>Mycenaceae</taxon>
        <taxon>Mycena</taxon>
    </lineage>
</organism>
<dbReference type="OrthoDB" id="2269034at2759"/>
<protein>
    <submittedName>
        <fullName evidence="1">Uncharacterized protein</fullName>
    </submittedName>
</protein>
<gene>
    <name evidence="1" type="ORF">MSAN_00643200</name>
</gene>
<evidence type="ECO:0000313" key="1">
    <source>
        <dbReference type="EMBL" id="KAF7370130.1"/>
    </source>
</evidence>